<keyword evidence="11 13" id="KW-0413">Isomerase</keyword>
<evidence type="ECO:0000256" key="8">
    <source>
        <dbReference type="ARBA" id="ARBA00038408"/>
    </source>
</evidence>
<evidence type="ECO:0000256" key="6">
    <source>
        <dbReference type="ARBA" id="ARBA00023136"/>
    </source>
</evidence>
<evidence type="ECO:0000256" key="5">
    <source>
        <dbReference type="ARBA" id="ARBA00022989"/>
    </source>
</evidence>
<keyword evidence="14" id="KW-1185">Reference proteome</keyword>
<evidence type="ECO:0000256" key="7">
    <source>
        <dbReference type="ARBA" id="ARBA00023186"/>
    </source>
</evidence>
<organism evidence="13 14">
    <name type="scientific">Flavobacterium tibetense</name>
    <dbReference type="NCBI Taxonomy" id="2233533"/>
    <lineage>
        <taxon>Bacteria</taxon>
        <taxon>Pseudomonadati</taxon>
        <taxon>Bacteroidota</taxon>
        <taxon>Flavobacteriia</taxon>
        <taxon>Flavobacteriales</taxon>
        <taxon>Flavobacteriaceae</taxon>
        <taxon>Flavobacterium</taxon>
    </lineage>
</organism>
<evidence type="ECO:0000256" key="10">
    <source>
        <dbReference type="ARBA" id="ARBA00042775"/>
    </source>
</evidence>
<dbReference type="PANTHER" id="PTHR47529:SF1">
    <property type="entry name" value="PERIPLASMIC CHAPERONE PPID"/>
    <property type="match status" value="1"/>
</dbReference>
<keyword evidence="3" id="KW-0997">Cell inner membrane</keyword>
<evidence type="ECO:0000256" key="11">
    <source>
        <dbReference type="PROSITE-ProRule" id="PRU00278"/>
    </source>
</evidence>
<accession>A0A365P1M0</accession>
<evidence type="ECO:0000259" key="12">
    <source>
        <dbReference type="PROSITE" id="PS50198"/>
    </source>
</evidence>
<evidence type="ECO:0000256" key="3">
    <source>
        <dbReference type="ARBA" id="ARBA00022519"/>
    </source>
</evidence>
<evidence type="ECO:0000256" key="9">
    <source>
        <dbReference type="ARBA" id="ARBA00040743"/>
    </source>
</evidence>
<comment type="caution">
    <text evidence="13">The sequence shown here is derived from an EMBL/GenBank/DDBJ whole genome shotgun (WGS) entry which is preliminary data.</text>
</comment>
<dbReference type="AlphaFoldDB" id="A0A365P1M0"/>
<keyword evidence="11" id="KW-0697">Rotamase</keyword>
<dbReference type="SUPFAM" id="SSF109998">
    <property type="entry name" value="Triger factor/SurA peptide-binding domain-like"/>
    <property type="match status" value="1"/>
</dbReference>
<dbReference type="Pfam" id="PF13623">
    <property type="entry name" value="SurA_N_2"/>
    <property type="match status" value="1"/>
</dbReference>
<dbReference type="Pfam" id="PF13616">
    <property type="entry name" value="Rotamase_3"/>
    <property type="match status" value="1"/>
</dbReference>
<keyword evidence="5" id="KW-1133">Transmembrane helix</keyword>
<evidence type="ECO:0000313" key="14">
    <source>
        <dbReference type="Proteomes" id="UP000253319"/>
    </source>
</evidence>
<sequence>MAVLSKIRQRSFVLIVIIALALFSFVLADVIQSGGFGSNSNNVGSVNGTDISSIEFMQKVAQVEKQGQNTSNTQAINSVWEQHVRSIIIGDEIEKLGLGIAGDQLVKVIKENPYFAQNPQFLNAAGTFDENKFREFVKSIKNDPNQDRWREWQNFEAEVEKTAIEQLYYNLIKGGVYTTKAEGKFKHMVENKKANFEYVTVPYSSINDEEVKVSDDEIIAYMKKNAKKYKSDNTRSIEYVLIENKPSDEDEKAMVGAINSVLYGKVVYNEKTQQNDTLPAFKDVTDVASFVNANSDIKFDSTYLAKSQLPVEYQEQLFNLSKDEVFGPYTYSGFQCVSKMIDKKANASAKASHILISYEGAERSSATRTKDEAQKLANELLAKAKANPVGFGLLADENTDDPGSKGKGGEYDNIMPGQMVPKFNDFVFDSPVGAIGLVETEFGFHVIKVADKYSSVLIGTVAQKIEPSSKTIDAVYTTASKLEADATTKNFEEIAKAANLTVVPAGNIKAFDEFVSGLGAQREVVRWTFNEDTNVGSVKRFETPQGYIVAKLKEKNDTGLLPLEYARENVGVILRNEKKADLIKKKMTGATLEEVAKATGSSVLTANDVILGNVLIPNVGQEPKVVGTAFALATGKTSKLIDGNSGVFIIRAKSVIEAPAVNAYTSQITQEMQTQQNNAQMRAYEALKDKATIKDNRFQF</sequence>
<dbReference type="InterPro" id="IPR027304">
    <property type="entry name" value="Trigger_fact/SurA_dom_sf"/>
</dbReference>
<dbReference type="PROSITE" id="PS50198">
    <property type="entry name" value="PPIC_PPIASE_2"/>
    <property type="match status" value="1"/>
</dbReference>
<dbReference type="PANTHER" id="PTHR47529">
    <property type="entry name" value="PEPTIDYL-PROLYL CIS-TRANS ISOMERASE D"/>
    <property type="match status" value="1"/>
</dbReference>
<dbReference type="Proteomes" id="UP000253319">
    <property type="component" value="Unassembled WGS sequence"/>
</dbReference>
<keyword evidence="4" id="KW-0812">Transmembrane</keyword>
<evidence type="ECO:0000256" key="2">
    <source>
        <dbReference type="ARBA" id="ARBA00022475"/>
    </source>
</evidence>
<reference evidence="13 14" key="1">
    <citation type="submission" date="2018-06" db="EMBL/GenBank/DDBJ databases">
        <title>Flavobacterium tibetense sp. nov., isolated from a wetland YonghuCo on Tibetan Plateau.</title>
        <authorList>
            <person name="Xing P."/>
            <person name="Phurbu D."/>
            <person name="Lu H."/>
        </authorList>
    </citation>
    <scope>NUCLEOTIDE SEQUENCE [LARGE SCALE GENOMIC DNA]</scope>
    <source>
        <strain evidence="13 14">YH5</strain>
    </source>
</reference>
<keyword evidence="2" id="KW-1003">Cell membrane</keyword>
<dbReference type="EMBL" id="QLST01000007">
    <property type="protein sequence ID" value="RBA28417.1"/>
    <property type="molecule type" value="Genomic_DNA"/>
</dbReference>
<evidence type="ECO:0000256" key="4">
    <source>
        <dbReference type="ARBA" id="ARBA00022692"/>
    </source>
</evidence>
<name>A0A365P1M0_9FLAO</name>
<dbReference type="OrthoDB" id="9812372at2"/>
<dbReference type="GO" id="GO:0003755">
    <property type="term" value="F:peptidyl-prolyl cis-trans isomerase activity"/>
    <property type="evidence" value="ECO:0007669"/>
    <property type="project" value="UniProtKB-KW"/>
</dbReference>
<comment type="subcellular location">
    <subcellularLocation>
        <location evidence="1">Cell inner membrane</location>
        <topology evidence="1">Single-pass type II membrane protein</topology>
        <orientation evidence="1">Periplasmic side</orientation>
    </subcellularLocation>
</comment>
<dbReference type="SUPFAM" id="SSF54534">
    <property type="entry name" value="FKBP-like"/>
    <property type="match status" value="1"/>
</dbReference>
<dbReference type="Gene3D" id="3.10.50.40">
    <property type="match status" value="1"/>
</dbReference>
<proteinExistence type="inferred from homology"/>
<comment type="similarity">
    <text evidence="8">Belongs to the PpiD chaperone family.</text>
</comment>
<evidence type="ECO:0000256" key="1">
    <source>
        <dbReference type="ARBA" id="ARBA00004382"/>
    </source>
</evidence>
<evidence type="ECO:0000313" key="13">
    <source>
        <dbReference type="EMBL" id="RBA28417.1"/>
    </source>
</evidence>
<dbReference type="GO" id="GO:0005886">
    <property type="term" value="C:plasma membrane"/>
    <property type="evidence" value="ECO:0007669"/>
    <property type="project" value="UniProtKB-SubCell"/>
</dbReference>
<dbReference type="RefSeq" id="WP_113988906.1">
    <property type="nucleotide sequence ID" value="NZ_QLST01000007.1"/>
</dbReference>
<keyword evidence="7" id="KW-0143">Chaperone</keyword>
<dbReference type="InterPro" id="IPR046357">
    <property type="entry name" value="PPIase_dom_sf"/>
</dbReference>
<keyword evidence="6" id="KW-0472">Membrane</keyword>
<dbReference type="InterPro" id="IPR000297">
    <property type="entry name" value="PPIase_PpiC"/>
</dbReference>
<feature type="domain" description="PpiC" evidence="12">
    <location>
        <begin position="346"/>
        <end position="451"/>
    </location>
</feature>
<dbReference type="InterPro" id="IPR052029">
    <property type="entry name" value="PpiD_chaperone"/>
</dbReference>
<protein>
    <recommendedName>
        <fullName evidence="9">Periplasmic chaperone PpiD</fullName>
    </recommendedName>
    <alternativeName>
        <fullName evidence="10">Periplasmic folding chaperone</fullName>
    </alternativeName>
</protein>
<gene>
    <name evidence="13" type="ORF">DPN68_06815</name>
</gene>